<dbReference type="Gramene" id="mRNA:HanXRQr2_Chr16g0776491">
    <property type="protein sequence ID" value="mRNA:HanXRQr2_Chr16g0776491"/>
    <property type="gene ID" value="HanXRQr2_Chr16g0776491"/>
</dbReference>
<gene>
    <name evidence="2" type="ORF">HannXRQ_Chr16g0531271</name>
    <name evidence="1" type="ORF">HanXRQr2_Chr16g0776491</name>
</gene>
<sequence length="130" mass="15089">MGELRSGVGCLFIGLGGKLGFPNILRECTFGADMHIHADLQIRANRIFPLLSSFKFGYFTCFNRFFVCQASRCIVKSRIRFQMKRTRIQQEYKCLKIECTTILAKTGKYKYAKRYTRAQLLPYGSYKSRT</sequence>
<evidence type="ECO:0000313" key="3">
    <source>
        <dbReference type="Proteomes" id="UP000215914"/>
    </source>
</evidence>
<dbReference type="AlphaFoldDB" id="A0A251S439"/>
<keyword evidence="3" id="KW-1185">Reference proteome</keyword>
<evidence type="ECO:0000313" key="2">
    <source>
        <dbReference type="EMBL" id="OTF93289.1"/>
    </source>
</evidence>
<reference evidence="1" key="3">
    <citation type="submission" date="2020-06" db="EMBL/GenBank/DDBJ databases">
        <title>Helianthus annuus Genome sequencing and assembly Release 2.</title>
        <authorList>
            <person name="Gouzy J."/>
            <person name="Langlade N."/>
            <person name="Munos S."/>
        </authorList>
    </citation>
    <scope>NUCLEOTIDE SEQUENCE</scope>
    <source>
        <tissue evidence="1">Leaves</tissue>
    </source>
</reference>
<dbReference type="EMBL" id="CM007905">
    <property type="protein sequence ID" value="OTF93289.1"/>
    <property type="molecule type" value="Genomic_DNA"/>
</dbReference>
<evidence type="ECO:0000313" key="1">
    <source>
        <dbReference type="EMBL" id="KAF5762419.1"/>
    </source>
</evidence>
<dbReference type="Proteomes" id="UP000215914">
    <property type="component" value="Chromosome 16"/>
</dbReference>
<reference evidence="1 3" key="1">
    <citation type="journal article" date="2017" name="Nature">
        <title>The sunflower genome provides insights into oil metabolism, flowering and Asterid evolution.</title>
        <authorList>
            <person name="Badouin H."/>
            <person name="Gouzy J."/>
            <person name="Grassa C.J."/>
            <person name="Murat F."/>
            <person name="Staton S.E."/>
            <person name="Cottret L."/>
            <person name="Lelandais-Briere C."/>
            <person name="Owens G.L."/>
            <person name="Carrere S."/>
            <person name="Mayjonade B."/>
            <person name="Legrand L."/>
            <person name="Gill N."/>
            <person name="Kane N.C."/>
            <person name="Bowers J.E."/>
            <person name="Hubner S."/>
            <person name="Bellec A."/>
            <person name="Berard A."/>
            <person name="Berges H."/>
            <person name="Blanchet N."/>
            <person name="Boniface M.C."/>
            <person name="Brunel D."/>
            <person name="Catrice O."/>
            <person name="Chaidir N."/>
            <person name="Claudel C."/>
            <person name="Donnadieu C."/>
            <person name="Faraut T."/>
            <person name="Fievet G."/>
            <person name="Helmstetter N."/>
            <person name="King M."/>
            <person name="Knapp S.J."/>
            <person name="Lai Z."/>
            <person name="Le Paslier M.C."/>
            <person name="Lippi Y."/>
            <person name="Lorenzon L."/>
            <person name="Mandel J.R."/>
            <person name="Marage G."/>
            <person name="Marchand G."/>
            <person name="Marquand E."/>
            <person name="Bret-Mestries E."/>
            <person name="Morien E."/>
            <person name="Nambeesan S."/>
            <person name="Nguyen T."/>
            <person name="Pegot-Espagnet P."/>
            <person name="Pouilly N."/>
            <person name="Raftis F."/>
            <person name="Sallet E."/>
            <person name="Schiex T."/>
            <person name="Thomas J."/>
            <person name="Vandecasteele C."/>
            <person name="Vares D."/>
            <person name="Vear F."/>
            <person name="Vautrin S."/>
            <person name="Crespi M."/>
            <person name="Mangin B."/>
            <person name="Burke J.M."/>
            <person name="Salse J."/>
            <person name="Munos S."/>
            <person name="Vincourt P."/>
            <person name="Rieseberg L.H."/>
            <person name="Langlade N.B."/>
        </authorList>
    </citation>
    <scope>NUCLEOTIDE SEQUENCE [LARGE SCALE GENOMIC DNA]</scope>
    <source>
        <strain evidence="3">cv. SF193</strain>
        <tissue evidence="1">Leaves</tissue>
    </source>
</reference>
<dbReference type="EMBL" id="MNCJ02000331">
    <property type="protein sequence ID" value="KAF5762419.1"/>
    <property type="molecule type" value="Genomic_DNA"/>
</dbReference>
<accession>A0A251S439</accession>
<reference evidence="2" key="2">
    <citation type="submission" date="2017-02" db="EMBL/GenBank/DDBJ databases">
        <title>Sunflower complete genome.</title>
        <authorList>
            <person name="Langlade N."/>
            <person name="Munos S."/>
        </authorList>
    </citation>
    <scope>NUCLEOTIDE SEQUENCE [LARGE SCALE GENOMIC DNA]</scope>
    <source>
        <tissue evidence="2">Leaves</tissue>
    </source>
</reference>
<dbReference type="InParanoid" id="A0A251S439"/>
<proteinExistence type="predicted"/>
<organism evidence="2 3">
    <name type="scientific">Helianthus annuus</name>
    <name type="common">Common sunflower</name>
    <dbReference type="NCBI Taxonomy" id="4232"/>
    <lineage>
        <taxon>Eukaryota</taxon>
        <taxon>Viridiplantae</taxon>
        <taxon>Streptophyta</taxon>
        <taxon>Embryophyta</taxon>
        <taxon>Tracheophyta</taxon>
        <taxon>Spermatophyta</taxon>
        <taxon>Magnoliopsida</taxon>
        <taxon>eudicotyledons</taxon>
        <taxon>Gunneridae</taxon>
        <taxon>Pentapetalae</taxon>
        <taxon>asterids</taxon>
        <taxon>campanulids</taxon>
        <taxon>Asterales</taxon>
        <taxon>Asteraceae</taxon>
        <taxon>Asteroideae</taxon>
        <taxon>Heliantheae alliance</taxon>
        <taxon>Heliantheae</taxon>
        <taxon>Helianthus</taxon>
    </lineage>
</organism>
<protein>
    <submittedName>
        <fullName evidence="2">Uncharacterized protein</fullName>
    </submittedName>
</protein>
<name>A0A251S439_HELAN</name>